<dbReference type="InterPro" id="IPR041492">
    <property type="entry name" value="HAD_2"/>
</dbReference>
<dbReference type="CDD" id="cd07505">
    <property type="entry name" value="HAD_BPGM-like"/>
    <property type="match status" value="1"/>
</dbReference>
<dbReference type="InterPro" id="IPR008927">
    <property type="entry name" value="6-PGluconate_DH-like_C_sf"/>
</dbReference>
<protein>
    <submittedName>
        <fullName evidence="2">Haloacid dehalogenase</fullName>
    </submittedName>
</protein>
<dbReference type="Proteomes" id="UP001156903">
    <property type="component" value="Unassembled WGS sequence"/>
</dbReference>
<name>A0ABQ6C7W7_9BURK</name>
<dbReference type="Gene3D" id="1.10.1040.10">
    <property type="entry name" value="N-(1-d-carboxylethyl)-l-norvaline Dehydrogenase, domain 2"/>
    <property type="match status" value="1"/>
</dbReference>
<dbReference type="Pfam" id="PF13419">
    <property type="entry name" value="HAD_2"/>
    <property type="match status" value="1"/>
</dbReference>
<dbReference type="InterPro" id="IPR023214">
    <property type="entry name" value="HAD_sf"/>
</dbReference>
<dbReference type="InterPro" id="IPR006439">
    <property type="entry name" value="HAD-SF_hydro_IA"/>
</dbReference>
<dbReference type="PANTHER" id="PTHR18901">
    <property type="entry name" value="2-DEOXYGLUCOSE-6-PHOSPHATE PHOSPHATASE 2"/>
    <property type="match status" value="1"/>
</dbReference>
<dbReference type="RefSeq" id="WP_284309206.1">
    <property type="nucleotide sequence ID" value="NZ_BSPB01000058.1"/>
</dbReference>
<gene>
    <name evidence="2" type="primary">cbbY</name>
    <name evidence="2" type="ORF">GCM10007935_38980</name>
</gene>
<dbReference type="NCBIfam" id="TIGR01509">
    <property type="entry name" value="HAD-SF-IA-v3"/>
    <property type="match status" value="1"/>
</dbReference>
<organism evidence="2 3">
    <name type="scientific">Hydrogenophaga electricum</name>
    <dbReference type="NCBI Taxonomy" id="1230953"/>
    <lineage>
        <taxon>Bacteria</taxon>
        <taxon>Pseudomonadati</taxon>
        <taxon>Pseudomonadota</taxon>
        <taxon>Betaproteobacteria</taxon>
        <taxon>Burkholderiales</taxon>
        <taxon>Comamonadaceae</taxon>
        <taxon>Hydrogenophaga</taxon>
    </lineage>
</organism>
<sequence>MIQFKGNEVESALFDMDGTMFDTERLRFQTLSQAAEELFGKPFTQEVLIGSLGLSAVKAEELAQQHYGADFPYAEIRRRADELELSHVRTHGVPIKPGLLPVLERLRRSGLKMAVATSSRRAIAEEYLINANVFKYFDLLVCGDEVVRGKPHPEIFLKAAAALNSEPARCFMFEDSENGVRSAADAGGVVILVEDIKPPRPEVAERAFARYPNLRGFLRDLAAITPKLRMPAVTEPFPQAVNLLKAGIHGFGAMGGGYLAQVFSHWDGYTRPGEIIASTGNALLREAVNAFGKYSVRYGSLAFDQTIERMRMIDAADTEAIAEMYRDCEIVALCLPEQAIASQADAVAAGLVERYRTRGQALTVLVVLNKVGGAQFVRDQVARALQALVPPREARQILDRTEFTETVVTRIVAKLTEEALLRQLRIKHDLYAQNVAQVRENPMNTEALFGAFSAEHADTMAPIVSNLREAGEPASALGALHLILFNSETDMALYAQQGSDLLEHLRQIDTVADIAELQTLKNRLWNGTHAVIAWYAALLGHPTIGHAMGDARVQALMDRLLTQELQPALAAAYPDQQDRLPDLVATFRQRCAQAFKDPCERVGRDPLRKLQRDERVLGSLAMAQAQGIEAPGLALGAALAVWYALHHPGASDDAECATIRALFARRQSLTDVLTWQGDYHGQAYAGLDPTSDRPLLAAIQHHFDALQTDAARHLDTPTWQPATSAVGLL</sequence>
<dbReference type="SUPFAM" id="SSF48179">
    <property type="entry name" value="6-phosphogluconate dehydrogenase C-terminal domain-like"/>
    <property type="match status" value="1"/>
</dbReference>
<dbReference type="SUPFAM" id="SSF56784">
    <property type="entry name" value="HAD-like"/>
    <property type="match status" value="1"/>
</dbReference>
<accession>A0ABQ6C7W7</accession>
<evidence type="ECO:0000259" key="1">
    <source>
        <dbReference type="Pfam" id="PF08125"/>
    </source>
</evidence>
<dbReference type="InterPro" id="IPR036412">
    <property type="entry name" value="HAD-like_sf"/>
</dbReference>
<dbReference type="PANTHER" id="PTHR18901:SF38">
    <property type="entry name" value="PSEUDOURIDINE-5'-PHOSPHATASE"/>
    <property type="match status" value="1"/>
</dbReference>
<dbReference type="SFLD" id="SFLDS00003">
    <property type="entry name" value="Haloacid_Dehalogenase"/>
    <property type="match status" value="1"/>
</dbReference>
<evidence type="ECO:0000313" key="2">
    <source>
        <dbReference type="EMBL" id="GLS16458.1"/>
    </source>
</evidence>
<dbReference type="Gene3D" id="1.10.150.240">
    <property type="entry name" value="Putative phosphatase, domain 2"/>
    <property type="match status" value="1"/>
</dbReference>
<feature type="domain" description="Mannitol dehydrogenase C-terminal" evidence="1">
    <location>
        <begin position="517"/>
        <end position="644"/>
    </location>
</feature>
<dbReference type="Gene3D" id="3.40.50.1000">
    <property type="entry name" value="HAD superfamily/HAD-like"/>
    <property type="match status" value="1"/>
</dbReference>
<comment type="caution">
    <text evidence="2">The sequence shown here is derived from an EMBL/GenBank/DDBJ whole genome shotgun (WGS) entry which is preliminary data.</text>
</comment>
<dbReference type="Pfam" id="PF08125">
    <property type="entry name" value="Mannitol_dh_C"/>
    <property type="match status" value="1"/>
</dbReference>
<dbReference type="InterPro" id="IPR013328">
    <property type="entry name" value="6PGD_dom2"/>
</dbReference>
<dbReference type="Gene3D" id="3.40.50.720">
    <property type="entry name" value="NAD(P)-binding Rossmann-like Domain"/>
    <property type="match status" value="1"/>
</dbReference>
<dbReference type="EMBL" id="BSPB01000058">
    <property type="protein sequence ID" value="GLS16458.1"/>
    <property type="molecule type" value="Genomic_DNA"/>
</dbReference>
<dbReference type="PRINTS" id="PR00413">
    <property type="entry name" value="HADHALOGNASE"/>
</dbReference>
<evidence type="ECO:0000313" key="3">
    <source>
        <dbReference type="Proteomes" id="UP001156903"/>
    </source>
</evidence>
<dbReference type="InterPro" id="IPR013118">
    <property type="entry name" value="Mannitol_DH_C"/>
</dbReference>
<keyword evidence="3" id="KW-1185">Reference proteome</keyword>
<proteinExistence type="predicted"/>
<dbReference type="InterPro" id="IPR023198">
    <property type="entry name" value="PGP-like_dom2"/>
</dbReference>
<reference evidence="3" key="1">
    <citation type="journal article" date="2019" name="Int. J. Syst. Evol. Microbiol.">
        <title>The Global Catalogue of Microorganisms (GCM) 10K type strain sequencing project: providing services to taxonomists for standard genome sequencing and annotation.</title>
        <authorList>
            <consortium name="The Broad Institute Genomics Platform"/>
            <consortium name="The Broad Institute Genome Sequencing Center for Infectious Disease"/>
            <person name="Wu L."/>
            <person name="Ma J."/>
        </authorList>
    </citation>
    <scope>NUCLEOTIDE SEQUENCE [LARGE SCALE GENOMIC DNA]</scope>
    <source>
        <strain evidence="3">NBRC 109341</strain>
    </source>
</reference>
<dbReference type="NCBIfam" id="NF046057">
    <property type="entry name" value="bifunc_MtlD"/>
    <property type="match status" value="1"/>
</dbReference>
<dbReference type="SFLD" id="SFLDG01129">
    <property type="entry name" value="C1.5:_HAD__Beta-PGM__Phosphata"/>
    <property type="match status" value="1"/>
</dbReference>